<keyword evidence="3" id="KW-0677">Repeat</keyword>
<evidence type="ECO:0000256" key="6">
    <source>
        <dbReference type="ARBA" id="ARBA00023242"/>
    </source>
</evidence>
<dbReference type="Gene3D" id="3.30.160.60">
    <property type="entry name" value="Classic Zinc Finger"/>
    <property type="match status" value="6"/>
</dbReference>
<proteinExistence type="predicted"/>
<dbReference type="AlphaFoldDB" id="A0A672HR11"/>
<dbReference type="FunFam" id="3.30.160.60:FF:002343">
    <property type="entry name" value="Zinc finger protein 33A"/>
    <property type="match status" value="2"/>
</dbReference>
<dbReference type="GO" id="GO:0005634">
    <property type="term" value="C:nucleus"/>
    <property type="evidence" value="ECO:0007669"/>
    <property type="project" value="UniProtKB-SubCell"/>
</dbReference>
<protein>
    <recommendedName>
        <fullName evidence="10">C2H2-type domain-containing protein</fullName>
    </recommendedName>
</protein>
<keyword evidence="4 7" id="KW-0863">Zinc-finger</keyword>
<keyword evidence="8" id="KW-0175">Coiled coil</keyword>
<feature type="coiled-coil region" evidence="8">
    <location>
        <begin position="16"/>
        <end position="43"/>
    </location>
</feature>
<keyword evidence="5" id="KW-0862">Zinc</keyword>
<dbReference type="FunFam" id="3.30.160.60:FF:000912">
    <property type="entry name" value="Zinc finger protein 660"/>
    <property type="match status" value="2"/>
</dbReference>
<accession>A0A672HR11</accession>
<evidence type="ECO:0000259" key="10">
    <source>
        <dbReference type="PROSITE" id="PS50157"/>
    </source>
</evidence>
<feature type="domain" description="C2H2-type" evidence="10">
    <location>
        <begin position="358"/>
        <end position="385"/>
    </location>
</feature>
<evidence type="ECO:0000313" key="11">
    <source>
        <dbReference type="Ensembl" id="ENSSFAP00005031716.1"/>
    </source>
</evidence>
<evidence type="ECO:0000313" key="12">
    <source>
        <dbReference type="Proteomes" id="UP000472267"/>
    </source>
</evidence>
<feature type="region of interest" description="Disordered" evidence="9">
    <location>
        <begin position="153"/>
        <end position="192"/>
    </location>
</feature>
<dbReference type="PANTHER" id="PTHR23226">
    <property type="entry name" value="ZINC FINGER AND SCAN DOMAIN-CONTAINING"/>
    <property type="match status" value="1"/>
</dbReference>
<evidence type="ECO:0000256" key="8">
    <source>
        <dbReference type="SAM" id="Coils"/>
    </source>
</evidence>
<dbReference type="PANTHER" id="PTHR23226:SF416">
    <property type="entry name" value="FI01424P"/>
    <property type="match status" value="1"/>
</dbReference>
<feature type="domain" description="C2H2-type" evidence="10">
    <location>
        <begin position="414"/>
        <end position="441"/>
    </location>
</feature>
<dbReference type="GO" id="GO:0000978">
    <property type="term" value="F:RNA polymerase II cis-regulatory region sequence-specific DNA binding"/>
    <property type="evidence" value="ECO:0007669"/>
    <property type="project" value="TreeGrafter"/>
</dbReference>
<evidence type="ECO:0000256" key="7">
    <source>
        <dbReference type="PROSITE-ProRule" id="PRU00042"/>
    </source>
</evidence>
<dbReference type="InterPro" id="IPR013087">
    <property type="entry name" value="Znf_C2H2_type"/>
</dbReference>
<dbReference type="SMART" id="SM00355">
    <property type="entry name" value="ZnF_C2H2"/>
    <property type="match status" value="6"/>
</dbReference>
<dbReference type="Proteomes" id="UP000472267">
    <property type="component" value="Chromosome 20"/>
</dbReference>
<dbReference type="Ensembl" id="ENSSFAT00005032852.1">
    <property type="protein sequence ID" value="ENSSFAP00005031716.1"/>
    <property type="gene ID" value="ENSSFAG00005016076.1"/>
</dbReference>
<feature type="compositionally biased region" description="Acidic residues" evidence="9">
    <location>
        <begin position="183"/>
        <end position="192"/>
    </location>
</feature>
<name>A0A672HR11_SALFA</name>
<reference evidence="11" key="3">
    <citation type="submission" date="2025-09" db="UniProtKB">
        <authorList>
            <consortium name="Ensembl"/>
        </authorList>
    </citation>
    <scope>IDENTIFICATION</scope>
</reference>
<feature type="domain" description="C2H2-type" evidence="10">
    <location>
        <begin position="302"/>
        <end position="329"/>
    </location>
</feature>
<dbReference type="PROSITE" id="PS50157">
    <property type="entry name" value="ZINC_FINGER_C2H2_2"/>
    <property type="match status" value="6"/>
</dbReference>
<sequence length="454" mass="49098">MSPAEDLRDFIRQRLAAAAEEICSELQQRVAQYEQQLERQRRLLEGRGGAATPGSSSGLEVKEEPGAPAGPGGPGPPHIKEEPEEECGSPPVKLEPDTFMVTVTDGESDLSDPEADGRRPRPHGSVRSFVSGRLAAAAAEILAAVQQSVEGGRRWDGGWRPAGTGSPAPRFYNGMPLGSGPDQDQDQDQDLYQDQDQITEEACSSQEPLRFVFRTDDLLVTPSNQLRRSDQVDRRLISAAAAAGGGYGDSPATPGGGGRPFFALTSTNPGQSCARCDVCGAAFRLASQLEKHRAVHAGEKPQSCHTCGKMFAHVRSLRNHIRNHTGEKPYTCGECGKKFSQKGHLKSHMNIHTGEKPFFCQTCGKRFCQKSNLISHSRIHTGEKPYSCEICGRSFTGRGNLLVHLRTHTGEKPYPCAVCGKCFSRQDALSAHTKTHTGHKLHALKPETAQSAGV</sequence>
<evidence type="ECO:0000256" key="5">
    <source>
        <dbReference type="ARBA" id="ARBA00022833"/>
    </source>
</evidence>
<evidence type="ECO:0000256" key="9">
    <source>
        <dbReference type="SAM" id="MobiDB-lite"/>
    </source>
</evidence>
<dbReference type="GO" id="GO:0000981">
    <property type="term" value="F:DNA-binding transcription factor activity, RNA polymerase II-specific"/>
    <property type="evidence" value="ECO:0007669"/>
    <property type="project" value="TreeGrafter"/>
</dbReference>
<evidence type="ECO:0000256" key="3">
    <source>
        <dbReference type="ARBA" id="ARBA00022737"/>
    </source>
</evidence>
<dbReference type="Pfam" id="PF00096">
    <property type="entry name" value="zf-C2H2"/>
    <property type="match status" value="6"/>
</dbReference>
<reference evidence="11" key="1">
    <citation type="submission" date="2019-06" db="EMBL/GenBank/DDBJ databases">
        <authorList>
            <consortium name="Wellcome Sanger Institute Data Sharing"/>
        </authorList>
    </citation>
    <scope>NUCLEOTIDE SEQUENCE [LARGE SCALE GENOMIC DNA]</scope>
</reference>
<keyword evidence="2" id="KW-0479">Metal-binding</keyword>
<evidence type="ECO:0000256" key="4">
    <source>
        <dbReference type="ARBA" id="ARBA00022771"/>
    </source>
</evidence>
<comment type="subcellular location">
    <subcellularLocation>
        <location evidence="1">Nucleus</location>
    </subcellularLocation>
</comment>
<feature type="domain" description="C2H2-type" evidence="10">
    <location>
        <begin position="274"/>
        <end position="301"/>
    </location>
</feature>
<keyword evidence="12" id="KW-1185">Reference proteome</keyword>
<feature type="region of interest" description="Disordered" evidence="9">
    <location>
        <begin position="44"/>
        <end position="126"/>
    </location>
</feature>
<keyword evidence="6" id="KW-0539">Nucleus</keyword>
<dbReference type="InterPro" id="IPR036236">
    <property type="entry name" value="Znf_C2H2_sf"/>
</dbReference>
<dbReference type="FunFam" id="3.30.160.60:FF:000260">
    <property type="entry name" value="Spalt-like transcription factor 1"/>
    <property type="match status" value="1"/>
</dbReference>
<reference evidence="11" key="2">
    <citation type="submission" date="2025-08" db="UniProtKB">
        <authorList>
            <consortium name="Ensembl"/>
        </authorList>
    </citation>
    <scope>IDENTIFICATION</scope>
</reference>
<feature type="domain" description="C2H2-type" evidence="10">
    <location>
        <begin position="386"/>
        <end position="413"/>
    </location>
</feature>
<organism evidence="11 12">
    <name type="scientific">Salarias fasciatus</name>
    <name type="common">Jewelled blenny</name>
    <name type="synonym">Blennius fasciatus</name>
    <dbReference type="NCBI Taxonomy" id="181472"/>
    <lineage>
        <taxon>Eukaryota</taxon>
        <taxon>Metazoa</taxon>
        <taxon>Chordata</taxon>
        <taxon>Craniata</taxon>
        <taxon>Vertebrata</taxon>
        <taxon>Euteleostomi</taxon>
        <taxon>Actinopterygii</taxon>
        <taxon>Neopterygii</taxon>
        <taxon>Teleostei</taxon>
        <taxon>Neoteleostei</taxon>
        <taxon>Acanthomorphata</taxon>
        <taxon>Ovalentaria</taxon>
        <taxon>Blenniimorphae</taxon>
        <taxon>Blenniiformes</taxon>
        <taxon>Blennioidei</taxon>
        <taxon>Blenniidae</taxon>
        <taxon>Salariinae</taxon>
        <taxon>Salarias</taxon>
    </lineage>
</organism>
<feature type="domain" description="C2H2-type" evidence="10">
    <location>
        <begin position="330"/>
        <end position="357"/>
    </location>
</feature>
<evidence type="ECO:0000256" key="1">
    <source>
        <dbReference type="ARBA" id="ARBA00004123"/>
    </source>
</evidence>
<dbReference type="GO" id="GO:0008270">
    <property type="term" value="F:zinc ion binding"/>
    <property type="evidence" value="ECO:0007669"/>
    <property type="project" value="UniProtKB-KW"/>
</dbReference>
<dbReference type="SUPFAM" id="SSF57667">
    <property type="entry name" value="beta-beta-alpha zinc fingers"/>
    <property type="match status" value="3"/>
</dbReference>
<evidence type="ECO:0000256" key="2">
    <source>
        <dbReference type="ARBA" id="ARBA00022723"/>
    </source>
</evidence>
<dbReference type="PROSITE" id="PS00028">
    <property type="entry name" value="ZINC_FINGER_C2H2_1"/>
    <property type="match status" value="6"/>
</dbReference>